<dbReference type="EMBL" id="CADCTB010000109">
    <property type="protein sequence ID" value="CAA9242362.1"/>
    <property type="molecule type" value="Genomic_DNA"/>
</dbReference>
<reference evidence="2" key="1">
    <citation type="submission" date="2020-02" db="EMBL/GenBank/DDBJ databases">
        <authorList>
            <person name="Meier V. D."/>
        </authorList>
    </citation>
    <scope>NUCLEOTIDE SEQUENCE</scope>
    <source>
        <strain evidence="2">AVDCRST_MAG10</strain>
    </source>
</reference>
<feature type="region of interest" description="Disordered" evidence="1">
    <location>
        <begin position="1"/>
        <end position="264"/>
    </location>
</feature>
<feature type="compositionally biased region" description="Basic residues" evidence="1">
    <location>
        <begin position="124"/>
        <end position="133"/>
    </location>
</feature>
<feature type="compositionally biased region" description="Basic and acidic residues" evidence="1">
    <location>
        <begin position="26"/>
        <end position="54"/>
    </location>
</feature>
<name>A0A6J4I5T0_9ACTN</name>
<dbReference type="AlphaFoldDB" id="A0A6J4I5T0"/>
<sequence length="264" mass="28494">EGRYHRGPAVGGTGPPLHRPGLRGRPRPDDAHDRPLGRRVIADHHRRPGREPARLSRRHHGHGHAALAGSRGPLGARHCAAGRPGRQRPDRRPGGQGHLRNPGRQPRRVVEGARRDHAGDRRPPGRLRRRGPLPRRPAAVRPRRQPVHRDPAGHGRGARRGAGLPVGPPPRPRTGEGAGQGHCRRPDRRRHLHCPARRAQPVPYRRRGGSPGGAAGRVQRPGARLLRRSGLCVGGHRGRGRSPLVAGSAPPFAHGPPGRGPTGL</sequence>
<proteinExistence type="predicted"/>
<evidence type="ECO:0000313" key="2">
    <source>
        <dbReference type="EMBL" id="CAA9242362.1"/>
    </source>
</evidence>
<gene>
    <name evidence="2" type="ORF">AVDCRST_MAG10-1666</name>
</gene>
<accession>A0A6J4I5T0</accession>
<evidence type="ECO:0000256" key="1">
    <source>
        <dbReference type="SAM" id="MobiDB-lite"/>
    </source>
</evidence>
<feature type="compositionally biased region" description="Basic and acidic residues" evidence="1">
    <location>
        <begin position="108"/>
        <end position="123"/>
    </location>
</feature>
<feature type="non-terminal residue" evidence="2">
    <location>
        <position position="264"/>
    </location>
</feature>
<protein>
    <submittedName>
        <fullName evidence="2">Uncharacterized protein</fullName>
    </submittedName>
</protein>
<feature type="non-terminal residue" evidence="2">
    <location>
        <position position="1"/>
    </location>
</feature>
<feature type="compositionally biased region" description="Basic residues" evidence="1">
    <location>
        <begin position="182"/>
        <end position="196"/>
    </location>
</feature>
<organism evidence="2">
    <name type="scientific">uncultured Acidimicrobiales bacterium</name>
    <dbReference type="NCBI Taxonomy" id="310071"/>
    <lineage>
        <taxon>Bacteria</taxon>
        <taxon>Bacillati</taxon>
        <taxon>Actinomycetota</taxon>
        <taxon>Acidimicrobiia</taxon>
        <taxon>Acidimicrobiales</taxon>
        <taxon>environmental samples</taxon>
    </lineage>
</organism>